<feature type="domain" description="DUF1541" evidence="3">
    <location>
        <begin position="132"/>
        <end position="183"/>
    </location>
</feature>
<proteinExistence type="predicted"/>
<feature type="region of interest" description="Disordered" evidence="1">
    <location>
        <begin position="32"/>
        <end position="56"/>
    </location>
</feature>
<evidence type="ECO:0000256" key="2">
    <source>
        <dbReference type="SAM" id="SignalP"/>
    </source>
</evidence>
<reference evidence="4 5" key="1">
    <citation type="submission" date="2021-03" db="EMBL/GenBank/DDBJ databases">
        <title>Paenibacillus artemisicola MWE-103 whole genome sequence.</title>
        <authorList>
            <person name="Ham Y.J."/>
        </authorList>
    </citation>
    <scope>NUCLEOTIDE SEQUENCE [LARGE SCALE GENOMIC DNA]</scope>
    <source>
        <strain evidence="4 5">MWE-103</strain>
    </source>
</reference>
<evidence type="ECO:0000259" key="3">
    <source>
        <dbReference type="Pfam" id="PF07563"/>
    </source>
</evidence>
<evidence type="ECO:0000313" key="4">
    <source>
        <dbReference type="EMBL" id="MBO7742599.1"/>
    </source>
</evidence>
<comment type="caution">
    <text evidence="4">The sequence shown here is derived from an EMBL/GenBank/DDBJ whole genome shotgun (WGS) entry which is preliminary data.</text>
</comment>
<accession>A0ABS3W2R0</accession>
<feature type="chain" id="PRO_5045756656" evidence="2">
    <location>
        <begin position="23"/>
        <end position="190"/>
    </location>
</feature>
<keyword evidence="2" id="KW-0732">Signal</keyword>
<dbReference type="PROSITE" id="PS51257">
    <property type="entry name" value="PROKAR_LIPOPROTEIN"/>
    <property type="match status" value="1"/>
</dbReference>
<feature type="signal peptide" evidence="2">
    <location>
        <begin position="1"/>
        <end position="22"/>
    </location>
</feature>
<dbReference type="EMBL" id="JAGGDJ010000001">
    <property type="protein sequence ID" value="MBO7742599.1"/>
    <property type="molecule type" value="Genomic_DNA"/>
</dbReference>
<organism evidence="4 5">
    <name type="scientific">Paenibacillus artemisiicola</name>
    <dbReference type="NCBI Taxonomy" id="1172618"/>
    <lineage>
        <taxon>Bacteria</taxon>
        <taxon>Bacillati</taxon>
        <taxon>Bacillota</taxon>
        <taxon>Bacilli</taxon>
        <taxon>Bacillales</taxon>
        <taxon>Paenibacillaceae</taxon>
        <taxon>Paenibacillus</taxon>
    </lineage>
</organism>
<dbReference type="RefSeq" id="WP_208845586.1">
    <property type="nucleotide sequence ID" value="NZ_JAGGDJ010000001.1"/>
</dbReference>
<evidence type="ECO:0000313" key="5">
    <source>
        <dbReference type="Proteomes" id="UP000670947"/>
    </source>
</evidence>
<name>A0ABS3W2R0_9BACL</name>
<dbReference type="Pfam" id="PF07563">
    <property type="entry name" value="DUF1541"/>
    <property type="match status" value="2"/>
</dbReference>
<gene>
    <name evidence="4" type="ORF">I8J29_00225</name>
</gene>
<keyword evidence="5" id="KW-1185">Reference proteome</keyword>
<dbReference type="InterPro" id="IPR011438">
    <property type="entry name" value="DUF1541"/>
</dbReference>
<sequence length="190" mass="19581">MKKSMILLSAAAALMLALSACGNDSASKNADMNAHDGMTDAEMGAMNHASPGEIPAGLKPAGHPAFKVGDKATLLADHMPGMKGAAATIAGAYETTAYAVSYTPTTGGAKVSGHKWVVQEEIKDAGDKPYKPGDGVVLMAGHMKGMKGAAATIDTAEQTTVYSVDYDPMTGGARVTDHRWVTESELEAPK</sequence>
<dbReference type="Gene3D" id="2.30.30.1210">
    <property type="entry name" value="Domain of unknown function DUF1541"/>
    <property type="match status" value="1"/>
</dbReference>
<evidence type="ECO:0000256" key="1">
    <source>
        <dbReference type="SAM" id="MobiDB-lite"/>
    </source>
</evidence>
<feature type="domain" description="DUF1541" evidence="3">
    <location>
        <begin position="68"/>
        <end position="119"/>
    </location>
</feature>
<dbReference type="Proteomes" id="UP000670947">
    <property type="component" value="Unassembled WGS sequence"/>
</dbReference>
<protein>
    <submittedName>
        <fullName evidence="4">YdhK family protein</fullName>
    </submittedName>
</protein>